<name>A0A169PRQ6_STRLU</name>
<dbReference type="EC" id="1.2.1.3" evidence="3"/>
<evidence type="ECO:0000313" key="9">
    <source>
        <dbReference type="Proteomes" id="UP000217676"/>
    </source>
</evidence>
<dbReference type="AlphaFoldDB" id="A0A169PRQ6"/>
<dbReference type="Gene3D" id="3.40.605.10">
    <property type="entry name" value="Aldehyde Dehydrogenase, Chain A, domain 1"/>
    <property type="match status" value="1"/>
</dbReference>
<dbReference type="Pfam" id="PF00171">
    <property type="entry name" value="Aldedh"/>
    <property type="match status" value="1"/>
</dbReference>
<evidence type="ECO:0000256" key="6">
    <source>
        <dbReference type="RuleBase" id="RU003345"/>
    </source>
</evidence>
<dbReference type="KEGG" id="slau:SLA_7471"/>
<evidence type="ECO:0000256" key="5">
    <source>
        <dbReference type="PROSITE-ProRule" id="PRU10007"/>
    </source>
</evidence>
<feature type="domain" description="Aldehyde dehydrogenase" evidence="7">
    <location>
        <begin position="15"/>
        <end position="471"/>
    </location>
</feature>
<protein>
    <recommendedName>
        <fullName evidence="3">aldehyde dehydrogenase (NAD(+))</fullName>
        <ecNumber evidence="3">1.2.1.3</ecNumber>
    </recommendedName>
</protein>
<evidence type="ECO:0000259" key="7">
    <source>
        <dbReference type="Pfam" id="PF00171"/>
    </source>
</evidence>
<comment type="similarity">
    <text evidence="1 6">Belongs to the aldehyde dehydrogenase family.</text>
</comment>
<dbReference type="SUPFAM" id="SSF53720">
    <property type="entry name" value="ALDH-like"/>
    <property type="match status" value="1"/>
</dbReference>
<dbReference type="InterPro" id="IPR029510">
    <property type="entry name" value="Ald_DH_CS_GLU"/>
</dbReference>
<dbReference type="EMBL" id="AP017424">
    <property type="protein sequence ID" value="BAU88336.1"/>
    <property type="molecule type" value="Genomic_DNA"/>
</dbReference>
<keyword evidence="2 6" id="KW-0560">Oxidoreductase</keyword>
<evidence type="ECO:0000256" key="3">
    <source>
        <dbReference type="ARBA" id="ARBA00024226"/>
    </source>
</evidence>
<feature type="active site" evidence="5">
    <location>
        <position position="247"/>
    </location>
</feature>
<dbReference type="InterPro" id="IPR016160">
    <property type="entry name" value="Ald_DH_CS_CYS"/>
</dbReference>
<organism evidence="8 9">
    <name type="scientific">Streptomyces laurentii</name>
    <dbReference type="NCBI Taxonomy" id="39478"/>
    <lineage>
        <taxon>Bacteria</taxon>
        <taxon>Bacillati</taxon>
        <taxon>Actinomycetota</taxon>
        <taxon>Actinomycetes</taxon>
        <taxon>Kitasatosporales</taxon>
        <taxon>Streptomycetaceae</taxon>
        <taxon>Streptomyces</taxon>
    </lineage>
</organism>
<dbReference type="Gene3D" id="3.40.309.10">
    <property type="entry name" value="Aldehyde Dehydrogenase, Chain A, domain 2"/>
    <property type="match status" value="1"/>
</dbReference>
<dbReference type="InterPro" id="IPR016163">
    <property type="entry name" value="Ald_DH_C"/>
</dbReference>
<dbReference type="InterPro" id="IPR015590">
    <property type="entry name" value="Aldehyde_DH_dom"/>
</dbReference>
<evidence type="ECO:0000256" key="2">
    <source>
        <dbReference type="ARBA" id="ARBA00023002"/>
    </source>
</evidence>
<sequence length="476" mass="49568">MNSLPLRQVYVDGRWTAPRATGTISVENPATLRIVGEVPDCGSEDVWRAVDAARRALPGWAATGVEERAAALTALREALVKHRDELAETVTREMGAPLSFSRRVQAGLPVRVLDGFTAELAAATAEERIGHSLVVREPVGVVGAITPWNYPLHQAVAKIGAAVAAGCTLVLKPSELAPLSSCFLATLIDGIGLPPGVFNLVPGRGTTAGAALTVDDGVDLVSFTGSLEAGRKVGAAAAGTVKKTCLELGGKSATLVLPDADLVTAVEDGVHSALHNAGQTCTARTRLLVPRARLDEALDIARAVVAGYVPGDPEDPATLLGPLASAGQRERVLGHLARAARSGARQVAGQDIAAALPPTGHYVAPSVWADVSPSMPLAREEIFGPVLAVMAFEDDDEAVSLANHSEYGLAATVWSGDRDRALAVARRLRVGQVDVNGAKFNAAAPFGGYKQSGIGRELGRHGIREFQEVKSLQLPV</sequence>
<dbReference type="CDD" id="cd07138">
    <property type="entry name" value="ALDH_CddD_SSP0762"/>
    <property type="match status" value="1"/>
</dbReference>
<dbReference type="PROSITE" id="PS00070">
    <property type="entry name" value="ALDEHYDE_DEHYDR_CYS"/>
    <property type="match status" value="1"/>
</dbReference>
<accession>A0A169PRQ6</accession>
<proteinExistence type="inferred from homology"/>
<evidence type="ECO:0000313" key="8">
    <source>
        <dbReference type="EMBL" id="BAU88336.1"/>
    </source>
</evidence>
<dbReference type="InterPro" id="IPR016162">
    <property type="entry name" value="Ald_DH_N"/>
</dbReference>
<dbReference type="FunFam" id="3.40.605.10:FF:000007">
    <property type="entry name" value="NAD/NADP-dependent betaine aldehyde dehydrogenase"/>
    <property type="match status" value="1"/>
</dbReference>
<reference evidence="8 9" key="1">
    <citation type="journal article" date="2016" name="Genome Announc.">
        <title>Complete Genome Sequence of Thiostrepton-Producing Streptomyces laurentii ATCC 31255.</title>
        <authorList>
            <person name="Doi K."/>
            <person name="Fujino Y."/>
            <person name="Nagayoshi Y."/>
            <person name="Ohshima T."/>
            <person name="Ogata S."/>
        </authorList>
    </citation>
    <scope>NUCLEOTIDE SEQUENCE [LARGE SCALE GENOMIC DNA]</scope>
    <source>
        <strain evidence="8 9">ATCC 31255</strain>
    </source>
</reference>
<keyword evidence="9" id="KW-1185">Reference proteome</keyword>
<dbReference type="Proteomes" id="UP000217676">
    <property type="component" value="Chromosome"/>
</dbReference>
<comment type="catalytic activity">
    <reaction evidence="4">
        <text>an aldehyde + NAD(+) + H2O = a carboxylate + NADH + 2 H(+)</text>
        <dbReference type="Rhea" id="RHEA:16185"/>
        <dbReference type="ChEBI" id="CHEBI:15377"/>
        <dbReference type="ChEBI" id="CHEBI:15378"/>
        <dbReference type="ChEBI" id="CHEBI:17478"/>
        <dbReference type="ChEBI" id="CHEBI:29067"/>
        <dbReference type="ChEBI" id="CHEBI:57540"/>
        <dbReference type="ChEBI" id="CHEBI:57945"/>
        <dbReference type="EC" id="1.2.1.3"/>
    </reaction>
</comment>
<dbReference type="PANTHER" id="PTHR42804:SF1">
    <property type="entry name" value="ALDEHYDE DEHYDROGENASE-RELATED"/>
    <property type="match status" value="1"/>
</dbReference>
<dbReference type="InterPro" id="IPR016161">
    <property type="entry name" value="Ald_DH/histidinol_DH"/>
</dbReference>
<evidence type="ECO:0000256" key="4">
    <source>
        <dbReference type="ARBA" id="ARBA00049194"/>
    </source>
</evidence>
<dbReference type="PANTHER" id="PTHR42804">
    <property type="entry name" value="ALDEHYDE DEHYDROGENASE"/>
    <property type="match status" value="1"/>
</dbReference>
<evidence type="ECO:0000256" key="1">
    <source>
        <dbReference type="ARBA" id="ARBA00009986"/>
    </source>
</evidence>
<dbReference type="PROSITE" id="PS00687">
    <property type="entry name" value="ALDEHYDE_DEHYDR_GLU"/>
    <property type="match status" value="1"/>
</dbReference>
<dbReference type="FunFam" id="3.40.605.10:FF:000026">
    <property type="entry name" value="Aldehyde dehydrogenase, putative"/>
    <property type="match status" value="1"/>
</dbReference>
<dbReference type="GO" id="GO:0004029">
    <property type="term" value="F:aldehyde dehydrogenase (NAD+) activity"/>
    <property type="evidence" value="ECO:0007669"/>
    <property type="project" value="UniProtKB-EC"/>
</dbReference>
<gene>
    <name evidence="8" type="ORF">SLA_7471</name>
</gene>